<comment type="caution">
    <text evidence="2">The sequence shown here is derived from an EMBL/GenBank/DDBJ whole genome shotgun (WGS) entry which is preliminary data.</text>
</comment>
<dbReference type="PANTHER" id="PTHR34203:SF15">
    <property type="entry name" value="SLL1173 PROTEIN"/>
    <property type="match status" value="1"/>
</dbReference>
<dbReference type="InterPro" id="IPR029063">
    <property type="entry name" value="SAM-dependent_MTases_sf"/>
</dbReference>
<dbReference type="eggNOG" id="arCOG01402">
    <property type="taxonomic scope" value="Archaea"/>
</dbReference>
<gene>
    <name evidence="2" type="ORF">HSB1_44590</name>
</gene>
<dbReference type="NCBIfam" id="TIGR01444">
    <property type="entry name" value="fkbM_fam"/>
    <property type="match status" value="1"/>
</dbReference>
<proteinExistence type="predicted"/>
<dbReference type="SUPFAM" id="SSF53335">
    <property type="entry name" value="S-adenosyl-L-methionine-dependent methyltransferases"/>
    <property type="match status" value="1"/>
</dbReference>
<evidence type="ECO:0000313" key="3">
    <source>
        <dbReference type="Proteomes" id="UP000007813"/>
    </source>
</evidence>
<dbReference type="PANTHER" id="PTHR34203">
    <property type="entry name" value="METHYLTRANSFERASE, FKBM FAMILY PROTEIN"/>
    <property type="match status" value="1"/>
</dbReference>
<dbReference type="InterPro" id="IPR006342">
    <property type="entry name" value="FkbM_mtfrase"/>
</dbReference>
<evidence type="ECO:0000313" key="2">
    <source>
        <dbReference type="EMBL" id="EJN57073.1"/>
    </source>
</evidence>
<dbReference type="AlphaFoldDB" id="J2ZVL6"/>
<dbReference type="InterPro" id="IPR052514">
    <property type="entry name" value="SAM-dependent_MTase"/>
</dbReference>
<evidence type="ECO:0000259" key="1">
    <source>
        <dbReference type="Pfam" id="PF05050"/>
    </source>
</evidence>
<name>J2ZVL6_9EURY</name>
<feature type="domain" description="Methyltransferase FkbM" evidence="1">
    <location>
        <begin position="46"/>
        <end position="206"/>
    </location>
</feature>
<protein>
    <recommendedName>
        <fullName evidence="1">Methyltransferase FkbM domain-containing protein</fullName>
    </recommendedName>
</protein>
<organism evidence="2 3">
    <name type="scientific">Halogranum salarium B-1</name>
    <dbReference type="NCBI Taxonomy" id="1210908"/>
    <lineage>
        <taxon>Archaea</taxon>
        <taxon>Methanobacteriati</taxon>
        <taxon>Methanobacteriota</taxon>
        <taxon>Stenosarchaea group</taxon>
        <taxon>Halobacteria</taxon>
        <taxon>Halobacteriales</taxon>
        <taxon>Haloferacaceae</taxon>
    </lineage>
</organism>
<sequence length="226" mass="24647">MTVGETTARFTVSTRSERRRAKRLGGERRVIEMFLDELSGSEVVWDVGACVGTYACLIARRLSSGCVVAFEPDPTNRSRLSENLSANAPTERWRTSAVALFDTDGESVLQSEFVEAGGGHHYLSAHGEGLPIEVRRGDSVVASGYPAPDMLKIDVQGAELQVLRGLGGLLDGVNTIYVELHTEKSKRYGTTTDEIEAFLREEGYSLTHLGDPTNGRPGAYLVRAQR</sequence>
<dbReference type="EMBL" id="ALJD01000016">
    <property type="protein sequence ID" value="EJN57073.1"/>
    <property type="molecule type" value="Genomic_DNA"/>
</dbReference>
<reference evidence="2 3" key="1">
    <citation type="journal article" date="2012" name="J. Bacteriol.">
        <title>Draft Genome Sequence of the Extremely Halophilic Archaeon Halogranum salarium B-1T.</title>
        <authorList>
            <person name="Kim K.K."/>
            <person name="Lee K.C."/>
            <person name="Lee J.S."/>
        </authorList>
    </citation>
    <scope>NUCLEOTIDE SEQUENCE [LARGE SCALE GENOMIC DNA]</scope>
    <source>
        <strain evidence="2 3">B-1</strain>
    </source>
</reference>
<dbReference type="Gene3D" id="3.40.50.150">
    <property type="entry name" value="Vaccinia Virus protein VP39"/>
    <property type="match status" value="1"/>
</dbReference>
<accession>J2ZVL6</accession>
<dbReference type="Pfam" id="PF05050">
    <property type="entry name" value="Methyltransf_21"/>
    <property type="match status" value="1"/>
</dbReference>
<dbReference type="Proteomes" id="UP000007813">
    <property type="component" value="Unassembled WGS sequence"/>
</dbReference>